<proteinExistence type="predicted"/>
<protein>
    <submittedName>
        <fullName evidence="1">Uncharacterized protein</fullName>
    </submittedName>
</protein>
<reference evidence="1 2" key="1">
    <citation type="submission" date="2015-11" db="EMBL/GenBank/DDBJ databases">
        <title>Genomic analysis of 38 Legionella species identifies large and diverse effector repertoires.</title>
        <authorList>
            <person name="Burstein D."/>
            <person name="Amaro F."/>
            <person name="Zusman T."/>
            <person name="Lifshitz Z."/>
            <person name="Cohen O."/>
            <person name="Gilbert J.A."/>
            <person name="Pupko T."/>
            <person name="Shuman H.A."/>
            <person name="Segal G."/>
        </authorList>
    </citation>
    <scope>NUCLEOTIDE SEQUENCE [LARGE SCALE GENOMIC DNA]</scope>
    <source>
        <strain evidence="1 2">SC-63-C7</strain>
    </source>
</reference>
<evidence type="ECO:0000313" key="2">
    <source>
        <dbReference type="Proteomes" id="UP000054703"/>
    </source>
</evidence>
<keyword evidence="2" id="KW-1185">Reference proteome</keyword>
<dbReference type="AlphaFoldDB" id="A0A0W0YJG8"/>
<dbReference type="RefSeq" id="WP_058514730.1">
    <property type="nucleotide sequence ID" value="NZ_CAAAIH010000034.1"/>
</dbReference>
<dbReference type="PATRIC" id="fig|45074.5.peg.2878"/>
<dbReference type="EMBL" id="LNYU01000078">
    <property type="protein sequence ID" value="KTD57052.1"/>
    <property type="molecule type" value="Genomic_DNA"/>
</dbReference>
<dbReference type="Proteomes" id="UP000054703">
    <property type="component" value="Unassembled WGS sequence"/>
</dbReference>
<sequence length="280" mass="32400">MLNTPIKELIHVALREILNKPYLLSQKELSSLEKMVPTDFRHPTTFDWKNPLMANHYLNKNHGGGKDAINVHQISLDADKKQWLAGAWFILLPNLMLSLTNNLKESLESILVKQLSFNMIRYINAMGITTEQKKCYRYNQCSIYHSIIEKMEPLFSLFIMCKRFDEIKRENIVINVLMEHVAEVIISTLLDTLMETLKEQKTPQKAVCNSANEHFDILHNLLSEMEFDELIFDKTSSHFNQVVGSIIDSAKKGDLEEYLNQLNLDQITPSELQSRTQFGL</sequence>
<organism evidence="1 2">
    <name type="scientific">Legionella santicrucis</name>
    <dbReference type="NCBI Taxonomy" id="45074"/>
    <lineage>
        <taxon>Bacteria</taxon>
        <taxon>Pseudomonadati</taxon>
        <taxon>Pseudomonadota</taxon>
        <taxon>Gammaproteobacteria</taxon>
        <taxon>Legionellales</taxon>
        <taxon>Legionellaceae</taxon>
        <taxon>Legionella</taxon>
    </lineage>
</organism>
<gene>
    <name evidence="1" type="ORF">Lsan_2674</name>
</gene>
<accession>A0A0W0YJG8</accession>
<evidence type="ECO:0000313" key="1">
    <source>
        <dbReference type="EMBL" id="KTD57052.1"/>
    </source>
</evidence>
<name>A0A0W0YJG8_9GAMM</name>
<comment type="caution">
    <text evidence="1">The sequence shown here is derived from an EMBL/GenBank/DDBJ whole genome shotgun (WGS) entry which is preliminary data.</text>
</comment>